<feature type="region of interest" description="Disordered" evidence="4">
    <location>
        <begin position="38"/>
        <end position="110"/>
    </location>
</feature>
<dbReference type="KEGG" id="haer:DU502_11125"/>
<evidence type="ECO:0000256" key="4">
    <source>
        <dbReference type="SAM" id="MobiDB-lite"/>
    </source>
</evidence>
<evidence type="ECO:0000259" key="6">
    <source>
        <dbReference type="SMART" id="SM00154"/>
    </source>
</evidence>
<keyword evidence="10" id="KW-1185">Reference proteome</keyword>
<dbReference type="EMBL" id="REFS01000001">
    <property type="protein sequence ID" value="RMB25648.1"/>
    <property type="molecule type" value="Genomic_DNA"/>
</dbReference>
<dbReference type="Gene3D" id="3.40.33.10">
    <property type="entry name" value="CAP"/>
    <property type="match status" value="1"/>
</dbReference>
<dbReference type="Gene3D" id="4.10.1110.10">
    <property type="entry name" value="AN1-like Zinc finger"/>
    <property type="match status" value="1"/>
</dbReference>
<feature type="compositionally biased region" description="Basic and acidic residues" evidence="4">
    <location>
        <begin position="49"/>
        <end position="62"/>
    </location>
</feature>
<feature type="compositionally biased region" description="Low complexity" evidence="4">
    <location>
        <begin position="73"/>
        <end position="88"/>
    </location>
</feature>
<feature type="region of interest" description="Disordered" evidence="4">
    <location>
        <begin position="181"/>
        <end position="228"/>
    </location>
</feature>
<reference evidence="8 9" key="1">
    <citation type="journal article" date="2015" name="Stand. Genomic Sci.">
        <title>Genomic Encyclopedia of Bacterial and Archaeal Type Strains, Phase III: the genomes of soil and plant-associated and newly described type strains.</title>
        <authorList>
            <person name="Whitman W.B."/>
            <person name="Woyke T."/>
            <person name="Klenk H.P."/>
            <person name="Zhou Y."/>
            <person name="Lilburn T.G."/>
            <person name="Beck B.J."/>
            <person name="De Vos P."/>
            <person name="Vandamme P."/>
            <person name="Eisen J.A."/>
            <person name="Garrity G."/>
            <person name="Hugenholtz P."/>
            <person name="Kyrpides N.C."/>
        </authorList>
    </citation>
    <scope>NUCLEOTIDE SEQUENCE [LARGE SCALE GENOMIC DNA]</scope>
    <source>
        <strain evidence="8 9">CGMCC 1.10124</strain>
    </source>
</reference>
<protein>
    <submittedName>
        <fullName evidence="8">Uncharacterized protein YkwD</fullName>
    </submittedName>
</protein>
<reference evidence="8" key="3">
    <citation type="submission" date="2018-10" db="EMBL/GenBank/DDBJ databases">
        <authorList>
            <person name="Whitman W."/>
            <person name="Huntemann M."/>
            <person name="Clum A."/>
            <person name="Pillay M."/>
            <person name="Palaniappan K."/>
            <person name="Varghese N."/>
            <person name="Mikhailova N."/>
            <person name="Stamatis D."/>
            <person name="Reddy T."/>
            <person name="Daum C."/>
            <person name="Shapiro N."/>
            <person name="Ivanova N."/>
            <person name="Kyrpides N."/>
            <person name="Woyke T."/>
        </authorList>
    </citation>
    <scope>NUCLEOTIDE SEQUENCE</scope>
    <source>
        <strain evidence="8">CGMCC 1.10124</strain>
    </source>
</reference>
<keyword evidence="1" id="KW-0479">Metal-binding</keyword>
<evidence type="ECO:0000256" key="2">
    <source>
        <dbReference type="ARBA" id="ARBA00022771"/>
    </source>
</evidence>
<dbReference type="CDD" id="cd05379">
    <property type="entry name" value="CAP_bacterial"/>
    <property type="match status" value="1"/>
</dbReference>
<dbReference type="PANTHER" id="PTHR31157">
    <property type="entry name" value="SCP DOMAIN-CONTAINING PROTEIN"/>
    <property type="match status" value="1"/>
</dbReference>
<dbReference type="SUPFAM" id="SSF55797">
    <property type="entry name" value="PR-1-like"/>
    <property type="match status" value="1"/>
</dbReference>
<feature type="compositionally biased region" description="Polar residues" evidence="4">
    <location>
        <begin position="187"/>
        <end position="197"/>
    </location>
</feature>
<evidence type="ECO:0000313" key="8">
    <source>
        <dbReference type="EMBL" id="RMB25648.1"/>
    </source>
</evidence>
<dbReference type="OrthoDB" id="60683at2157"/>
<keyword evidence="2" id="KW-0863">Zinc-finger</keyword>
<dbReference type="PANTHER" id="PTHR31157:SF1">
    <property type="entry name" value="SCP DOMAIN-CONTAINING PROTEIN"/>
    <property type="match status" value="1"/>
</dbReference>
<gene>
    <name evidence="8" type="ORF">ATH50_0745</name>
    <name evidence="7" type="ORF">DU502_11125</name>
</gene>
<keyword evidence="5" id="KW-0472">Membrane</keyword>
<dbReference type="InterPro" id="IPR000058">
    <property type="entry name" value="Znf_AN1"/>
</dbReference>
<feature type="transmembrane region" description="Helical" evidence="5">
    <location>
        <begin position="139"/>
        <end position="166"/>
    </location>
</feature>
<keyword evidence="5" id="KW-1133">Transmembrane helix</keyword>
<evidence type="ECO:0000256" key="1">
    <source>
        <dbReference type="ARBA" id="ARBA00022723"/>
    </source>
</evidence>
<dbReference type="SUPFAM" id="SSF118310">
    <property type="entry name" value="AN1-like Zinc finger"/>
    <property type="match status" value="1"/>
</dbReference>
<dbReference type="AlphaFoldDB" id="A0A3M0DU66"/>
<dbReference type="SMART" id="SM00154">
    <property type="entry name" value="ZnF_AN1"/>
    <property type="match status" value="1"/>
</dbReference>
<dbReference type="GO" id="GO:0008270">
    <property type="term" value="F:zinc ion binding"/>
    <property type="evidence" value="ECO:0007669"/>
    <property type="project" value="UniProtKB-KW"/>
</dbReference>
<evidence type="ECO:0000256" key="5">
    <source>
        <dbReference type="SAM" id="Phobius"/>
    </source>
</evidence>
<evidence type="ECO:0000256" key="3">
    <source>
        <dbReference type="ARBA" id="ARBA00022833"/>
    </source>
</evidence>
<dbReference type="Proteomes" id="UP000277326">
    <property type="component" value="Unassembled WGS sequence"/>
</dbReference>
<dbReference type="EMBL" id="CP034145">
    <property type="protein sequence ID" value="AZH27217.1"/>
    <property type="molecule type" value="Genomic_DNA"/>
</dbReference>
<name>A0A3M0DU66_9EURY</name>
<evidence type="ECO:0000313" key="10">
    <source>
        <dbReference type="Proteomes" id="UP000282007"/>
    </source>
</evidence>
<dbReference type="InterPro" id="IPR014044">
    <property type="entry name" value="CAP_dom"/>
</dbReference>
<dbReference type="Proteomes" id="UP000282007">
    <property type="component" value="Chromosome"/>
</dbReference>
<sequence>MADCDHPGCDGDDNLPNTCNFCGGQFCAEHRLPEKHYCVPEKPAPESSPEFRDRDTDTDDQRSSASPAGTGGQTSSRTRGPSSRDPPTARSPAVETKDSRRTTEDKTDISTTLRDSVGRVQSRLAYGVRRLRYYVWRTVGIGLTLTKYAVILAVIAFAVIGALSIVQPGLLTPLSDAGLPVPDGGESSPTGVEQSPASDAGVGAGTSTVTATQTDERATAASSDSQRERIENQIHQKINERRDANGLDPIPKDDLLRQIARSHSEEMAQQGYFAHESPSGETFEDRYDQFGYNCRVPIGSGRYVTGGENLWRMTASTEPSAETIASNAVRGWMESPAHRRNILRPYWDDMGIGVYVLDTGGGVEIYATQNFC</sequence>
<reference evidence="7 10" key="2">
    <citation type="submission" date="2018-07" db="EMBL/GenBank/DDBJ databases">
        <title>Genome sequences of Haloplanus aerogenes JCM 16430T.</title>
        <authorList>
            <person name="Kim Y.B."/>
            <person name="Roh S.W."/>
        </authorList>
    </citation>
    <scope>NUCLEOTIDE SEQUENCE [LARGE SCALE GENOMIC DNA]</scope>
    <source>
        <strain evidence="7 10">JCM 16430</strain>
    </source>
</reference>
<dbReference type="Pfam" id="PF01428">
    <property type="entry name" value="zf-AN1"/>
    <property type="match status" value="1"/>
</dbReference>
<proteinExistence type="predicted"/>
<dbReference type="Pfam" id="PF00188">
    <property type="entry name" value="CAP"/>
    <property type="match status" value="1"/>
</dbReference>
<accession>A0A3M0DU66</accession>
<organism evidence="8 9">
    <name type="scientific">Haloplanus aerogenes</name>
    <dbReference type="NCBI Taxonomy" id="660522"/>
    <lineage>
        <taxon>Archaea</taxon>
        <taxon>Methanobacteriati</taxon>
        <taxon>Methanobacteriota</taxon>
        <taxon>Stenosarchaea group</taxon>
        <taxon>Halobacteria</taxon>
        <taxon>Halobacteriales</taxon>
        <taxon>Haloferacaceae</taxon>
        <taxon>Haloplanus</taxon>
    </lineage>
</organism>
<feature type="domain" description="AN1-type" evidence="6">
    <location>
        <begin position="4"/>
        <end position="43"/>
    </location>
</feature>
<dbReference type="InterPro" id="IPR035896">
    <property type="entry name" value="AN1-like_Znf"/>
</dbReference>
<evidence type="ECO:0000313" key="9">
    <source>
        <dbReference type="Proteomes" id="UP000277326"/>
    </source>
</evidence>
<feature type="compositionally biased region" description="Basic and acidic residues" evidence="4">
    <location>
        <begin position="95"/>
        <end position="108"/>
    </location>
</feature>
<evidence type="ECO:0000313" key="7">
    <source>
        <dbReference type="EMBL" id="AZH27217.1"/>
    </source>
</evidence>
<dbReference type="InterPro" id="IPR035940">
    <property type="entry name" value="CAP_sf"/>
</dbReference>
<dbReference type="RefSeq" id="WP_121919495.1">
    <property type="nucleotide sequence ID" value="NZ_REFS01000001.1"/>
</dbReference>
<keyword evidence="3" id="KW-0862">Zinc</keyword>
<keyword evidence="5" id="KW-0812">Transmembrane</keyword>